<dbReference type="AlphaFoldDB" id="A0A0E0KN97"/>
<accession>A0A0E0KN97</accession>
<reference evidence="2" key="1">
    <citation type="submission" date="2015-04" db="UniProtKB">
        <authorList>
            <consortium name="EnsemblPlants"/>
        </authorList>
    </citation>
    <scope>IDENTIFICATION</scope>
</reference>
<dbReference type="EnsemblPlants" id="OPUNC04G04100.1">
    <property type="protein sequence ID" value="OPUNC04G04100.1"/>
    <property type="gene ID" value="OPUNC04G04100"/>
</dbReference>
<protein>
    <submittedName>
        <fullName evidence="2">Uncharacterized protein</fullName>
    </submittedName>
</protein>
<evidence type="ECO:0000256" key="1">
    <source>
        <dbReference type="SAM" id="MobiDB-lite"/>
    </source>
</evidence>
<name>A0A0E0KN97_ORYPU</name>
<evidence type="ECO:0000313" key="3">
    <source>
        <dbReference type="Proteomes" id="UP000026962"/>
    </source>
</evidence>
<dbReference type="Proteomes" id="UP000026962">
    <property type="component" value="Chromosome 4"/>
</dbReference>
<sequence length="222" mass="24822">MPPHHRICCRHRCPHVGTARSAAVPHRRGASLPAASPSSLAATTARIQPSRARSPVASRRAATAAASSRRPWRLLLLVSGDGGADPAGALAVIGRQPPSRSPDASRLEGREERKGRERDRPEMIDTRWLVTYLKGLRKQGPCRKLCVRPTFGDWRSRNEKFVAVKNLPKARYLLRPIYHEMVINGNSYKVVNVANWMRTHPGRTLEDYDCVHVARLEGMARF</sequence>
<feature type="compositionally biased region" description="Low complexity" evidence="1">
    <location>
        <begin position="30"/>
        <end position="64"/>
    </location>
</feature>
<reference evidence="2" key="2">
    <citation type="submission" date="2018-05" db="EMBL/GenBank/DDBJ databases">
        <title>OpunRS2 (Oryza punctata Reference Sequence Version 2).</title>
        <authorList>
            <person name="Zhang J."/>
            <person name="Kudrna D."/>
            <person name="Lee S."/>
            <person name="Talag J."/>
            <person name="Welchert J."/>
            <person name="Wing R.A."/>
        </authorList>
    </citation>
    <scope>NUCLEOTIDE SEQUENCE [LARGE SCALE GENOMIC DNA]</scope>
</reference>
<proteinExistence type="predicted"/>
<feature type="compositionally biased region" description="Basic and acidic residues" evidence="1">
    <location>
        <begin position="103"/>
        <end position="120"/>
    </location>
</feature>
<keyword evidence="3" id="KW-1185">Reference proteome</keyword>
<feature type="region of interest" description="Disordered" evidence="1">
    <location>
        <begin position="24"/>
        <end position="64"/>
    </location>
</feature>
<feature type="region of interest" description="Disordered" evidence="1">
    <location>
        <begin position="88"/>
        <end position="120"/>
    </location>
</feature>
<dbReference type="HOGENOM" id="CLU_1247105_0_0_1"/>
<organism evidence="2">
    <name type="scientific">Oryza punctata</name>
    <name type="common">Red rice</name>
    <dbReference type="NCBI Taxonomy" id="4537"/>
    <lineage>
        <taxon>Eukaryota</taxon>
        <taxon>Viridiplantae</taxon>
        <taxon>Streptophyta</taxon>
        <taxon>Embryophyta</taxon>
        <taxon>Tracheophyta</taxon>
        <taxon>Spermatophyta</taxon>
        <taxon>Magnoliopsida</taxon>
        <taxon>Liliopsida</taxon>
        <taxon>Poales</taxon>
        <taxon>Poaceae</taxon>
        <taxon>BOP clade</taxon>
        <taxon>Oryzoideae</taxon>
        <taxon>Oryzeae</taxon>
        <taxon>Oryzinae</taxon>
        <taxon>Oryza</taxon>
    </lineage>
</organism>
<evidence type="ECO:0000313" key="2">
    <source>
        <dbReference type="EnsemblPlants" id="OPUNC04G04100.1"/>
    </source>
</evidence>
<dbReference type="Gramene" id="OPUNC04G04100.1">
    <property type="protein sequence ID" value="OPUNC04G04100.1"/>
    <property type="gene ID" value="OPUNC04G04100"/>
</dbReference>